<keyword evidence="9" id="KW-0460">Magnesium</keyword>
<evidence type="ECO:0000256" key="6">
    <source>
        <dbReference type="ARBA" id="ARBA00022777"/>
    </source>
</evidence>
<dbReference type="SUPFAM" id="SSF55785">
    <property type="entry name" value="PYP-like sensor domain (PAS domain)"/>
    <property type="match status" value="1"/>
</dbReference>
<dbReference type="GO" id="GO:0005524">
    <property type="term" value="F:ATP binding"/>
    <property type="evidence" value="ECO:0007669"/>
    <property type="project" value="UniProtKB-KW"/>
</dbReference>
<dbReference type="GO" id="GO:0016301">
    <property type="term" value="F:kinase activity"/>
    <property type="evidence" value="ECO:0007669"/>
    <property type="project" value="UniProtKB-KW"/>
</dbReference>
<evidence type="ECO:0000256" key="3">
    <source>
        <dbReference type="ARBA" id="ARBA00022679"/>
    </source>
</evidence>
<dbReference type="InterPro" id="IPR013767">
    <property type="entry name" value="PAS_fold"/>
</dbReference>
<dbReference type="EC" id="3.1.3.16" evidence="1"/>
<comment type="function">
    <text evidence="13">Primarily acts as an independent SigF regulator that is sensitive to the osmosensory signal, mediating the cross talk of PknD with the SigF regulon. Possesses both phosphatase and kinase activities. The kinase domain functions as a classic anti-sigma factor-like kinase to phosphorylate the anti-anti-sigma factor domain at the canonical regulatory site, and the phosphatase domain antagonizes this activity.</text>
</comment>
<dbReference type="InterPro" id="IPR035965">
    <property type="entry name" value="PAS-like_dom_sf"/>
</dbReference>
<keyword evidence="3" id="KW-0808">Transferase</keyword>
<dbReference type="AlphaFoldDB" id="A0A423V268"/>
<evidence type="ECO:0000313" key="18">
    <source>
        <dbReference type="Proteomes" id="UP000285596"/>
    </source>
</evidence>
<reference evidence="17 18" key="1">
    <citation type="submission" date="2018-08" db="EMBL/GenBank/DDBJ databases">
        <title>Streptomyces globisporus 1912-4Crt, whole genome shotgun sequence.</title>
        <authorList>
            <person name="Matselyukh B."/>
        </authorList>
    </citation>
    <scope>NUCLEOTIDE SEQUENCE [LARGE SCALE GENOMIC DNA]</scope>
    <source>
        <strain evidence="17 18">1912-4Crt</strain>
    </source>
</reference>
<evidence type="ECO:0000256" key="12">
    <source>
        <dbReference type="ARBA" id="ARBA00047761"/>
    </source>
</evidence>
<evidence type="ECO:0000256" key="10">
    <source>
        <dbReference type="ARBA" id="ARBA00022912"/>
    </source>
</evidence>
<dbReference type="Gene3D" id="3.30.450.40">
    <property type="match status" value="1"/>
</dbReference>
<comment type="caution">
    <text evidence="17">The sequence shown here is derived from an EMBL/GenBank/DDBJ whole genome shotgun (WGS) entry which is preliminary data.</text>
</comment>
<dbReference type="InterPro" id="IPR029016">
    <property type="entry name" value="GAF-like_dom_sf"/>
</dbReference>
<dbReference type="Pfam" id="PF01590">
    <property type="entry name" value="GAF"/>
    <property type="match status" value="1"/>
</dbReference>
<evidence type="ECO:0000256" key="1">
    <source>
        <dbReference type="ARBA" id="ARBA00013081"/>
    </source>
</evidence>
<gene>
    <name evidence="17" type="ORF">D3105_10065</name>
</gene>
<dbReference type="GO" id="GO:0004722">
    <property type="term" value="F:protein serine/threonine phosphatase activity"/>
    <property type="evidence" value="ECO:0007669"/>
    <property type="project" value="UniProtKB-EC"/>
</dbReference>
<dbReference type="Proteomes" id="UP000285596">
    <property type="component" value="Unassembled WGS sequence"/>
</dbReference>
<dbReference type="PANTHER" id="PTHR43156:SF2">
    <property type="entry name" value="STAGE II SPORULATION PROTEIN E"/>
    <property type="match status" value="1"/>
</dbReference>
<dbReference type="PROSITE" id="PS50112">
    <property type="entry name" value="PAS"/>
    <property type="match status" value="1"/>
</dbReference>
<keyword evidence="11" id="KW-0464">Manganese</keyword>
<dbReference type="InterPro" id="IPR003018">
    <property type="entry name" value="GAF"/>
</dbReference>
<keyword evidence="7" id="KW-0378">Hydrolase</keyword>
<accession>A0A423V268</accession>
<proteinExistence type="predicted"/>
<dbReference type="EMBL" id="QWFA01000040">
    <property type="protein sequence ID" value="ROV68703.1"/>
    <property type="molecule type" value="Genomic_DNA"/>
</dbReference>
<dbReference type="FunFam" id="3.60.40.10:FF:000005">
    <property type="entry name" value="Serine/threonine protein phosphatase"/>
    <property type="match status" value="1"/>
</dbReference>
<keyword evidence="8" id="KW-0067">ATP-binding</keyword>
<evidence type="ECO:0000256" key="9">
    <source>
        <dbReference type="ARBA" id="ARBA00022842"/>
    </source>
</evidence>
<dbReference type="Gene3D" id="3.60.40.10">
    <property type="entry name" value="PPM-type phosphatase domain"/>
    <property type="match status" value="1"/>
</dbReference>
<dbReference type="SMART" id="SM00091">
    <property type="entry name" value="PAS"/>
    <property type="match status" value="1"/>
</dbReference>
<evidence type="ECO:0000256" key="7">
    <source>
        <dbReference type="ARBA" id="ARBA00022801"/>
    </source>
</evidence>
<name>A0A423V268_STRGL</name>
<evidence type="ECO:0000256" key="8">
    <source>
        <dbReference type="ARBA" id="ARBA00022840"/>
    </source>
</evidence>
<comment type="catalytic activity">
    <reaction evidence="12">
        <text>O-phospho-L-seryl-[protein] + H2O = L-seryl-[protein] + phosphate</text>
        <dbReference type="Rhea" id="RHEA:20629"/>
        <dbReference type="Rhea" id="RHEA-COMP:9863"/>
        <dbReference type="Rhea" id="RHEA-COMP:11604"/>
        <dbReference type="ChEBI" id="CHEBI:15377"/>
        <dbReference type="ChEBI" id="CHEBI:29999"/>
        <dbReference type="ChEBI" id="CHEBI:43474"/>
        <dbReference type="ChEBI" id="CHEBI:83421"/>
        <dbReference type="EC" id="3.1.3.16"/>
    </reaction>
</comment>
<keyword evidence="4" id="KW-0479">Metal-binding</keyword>
<keyword evidence="2" id="KW-0597">Phosphoprotein</keyword>
<dbReference type="SMART" id="SM00331">
    <property type="entry name" value="PP2C_SIG"/>
    <property type="match status" value="1"/>
</dbReference>
<evidence type="ECO:0000256" key="11">
    <source>
        <dbReference type="ARBA" id="ARBA00023211"/>
    </source>
</evidence>
<dbReference type="Pfam" id="PF00989">
    <property type="entry name" value="PAS"/>
    <property type="match status" value="1"/>
</dbReference>
<evidence type="ECO:0000256" key="4">
    <source>
        <dbReference type="ARBA" id="ARBA00022723"/>
    </source>
</evidence>
<dbReference type="Gene3D" id="3.30.450.20">
    <property type="entry name" value="PAS domain"/>
    <property type="match status" value="1"/>
</dbReference>
<dbReference type="InterPro" id="IPR036457">
    <property type="entry name" value="PPM-type-like_dom_sf"/>
</dbReference>
<dbReference type="CDD" id="cd00130">
    <property type="entry name" value="PAS"/>
    <property type="match status" value="1"/>
</dbReference>
<evidence type="ECO:0000313" key="17">
    <source>
        <dbReference type="EMBL" id="ROV68703.1"/>
    </source>
</evidence>
<evidence type="ECO:0000256" key="14">
    <source>
        <dbReference type="ARBA" id="ARBA00075117"/>
    </source>
</evidence>
<dbReference type="Pfam" id="PF07228">
    <property type="entry name" value="SpoIIE"/>
    <property type="match status" value="1"/>
</dbReference>
<dbReference type="PANTHER" id="PTHR43156">
    <property type="entry name" value="STAGE II SPORULATION PROTEIN E-RELATED"/>
    <property type="match status" value="1"/>
</dbReference>
<feature type="domain" description="PAS" evidence="16">
    <location>
        <begin position="41"/>
        <end position="96"/>
    </location>
</feature>
<organism evidence="17 18">
    <name type="scientific">Streptomyces globisporus</name>
    <dbReference type="NCBI Taxonomy" id="1908"/>
    <lineage>
        <taxon>Bacteria</taxon>
        <taxon>Bacillati</taxon>
        <taxon>Actinomycetota</taxon>
        <taxon>Actinomycetes</taxon>
        <taxon>Kitasatosporales</taxon>
        <taxon>Streptomycetaceae</taxon>
        <taxon>Streptomyces</taxon>
    </lineage>
</organism>
<keyword evidence="6" id="KW-0418">Kinase</keyword>
<evidence type="ECO:0000256" key="15">
    <source>
        <dbReference type="ARBA" id="ARBA00081350"/>
    </source>
</evidence>
<evidence type="ECO:0000256" key="13">
    <source>
        <dbReference type="ARBA" id="ARBA00056274"/>
    </source>
</evidence>
<dbReference type="SUPFAM" id="SSF81606">
    <property type="entry name" value="PP2C-like"/>
    <property type="match status" value="1"/>
</dbReference>
<dbReference type="InterPro" id="IPR001932">
    <property type="entry name" value="PPM-type_phosphatase-like_dom"/>
</dbReference>
<evidence type="ECO:0000256" key="5">
    <source>
        <dbReference type="ARBA" id="ARBA00022741"/>
    </source>
</evidence>
<sequence>MSSPTGREGVCLRPAGACGAKFRGKGADVGDGVRASVQVVVEHELATVLDRLDVGVFALDGQERIVWANAASLAFLSCSAPEVVGRDLRAVHHPDSPQVPLPRTYGKGVGTALAPPGDRTWLARGDGSPLAVRWFPLPLRPEAECGVRLRAFDTDEEATRSRSAGRAVSTRALSERDRLALLADTTAQLINNIDVDESLRRVVRLMLPRLADWAVVDLITETGAVNRSLVVYAHTGGLEVREDLQGPMPPVPASSPMPLSKALRGVASTLAGPRTYDVPPDTAVAVEQRKLFAATGIETAVIAPVKGPSEVLGAITLGRTTGEEPFTPADLGLLEDIGRRVGIALENARHYQRQRQIAATMQRYLLPQLPRLTGVEMTVRYLPAPDASHVGGDWYDAFALPNGDTALVIGDVVGHDLEAAAGMAQLRNMLRAYAWAQDDAPHRTVERLDRAMGHITDVSMATLVLARLTTDPAGRRGLRWTNAGHPPPLLLDSAGGGRFLDEGRAILLGASADHPRSEALVDLPPGSTLLFYTDGLIESRRQPLDIGLKRLSEDAAELNPRQLDDFVDQLLARSRPADNDDDVALLAIRIPRAQDSAPEAFAP</sequence>
<dbReference type="GO" id="GO:0046872">
    <property type="term" value="F:metal ion binding"/>
    <property type="evidence" value="ECO:0007669"/>
    <property type="project" value="UniProtKB-KW"/>
</dbReference>
<dbReference type="InterPro" id="IPR052016">
    <property type="entry name" value="Bact_Sigma-Reg"/>
</dbReference>
<dbReference type="GO" id="GO:0006355">
    <property type="term" value="P:regulation of DNA-templated transcription"/>
    <property type="evidence" value="ECO:0007669"/>
    <property type="project" value="InterPro"/>
</dbReference>
<protein>
    <recommendedName>
        <fullName evidence="1">protein-serine/threonine phosphatase</fullName>
        <ecNumber evidence="1">3.1.3.16</ecNumber>
    </recommendedName>
    <alternativeName>
        <fullName evidence="15">Protein-serine/threonine phosphatase</fullName>
    </alternativeName>
    <alternativeName>
        <fullName evidence="14">Serine/threonine-protein kinase</fullName>
    </alternativeName>
</protein>
<evidence type="ECO:0000259" key="16">
    <source>
        <dbReference type="PROSITE" id="PS50112"/>
    </source>
</evidence>
<keyword evidence="5" id="KW-0547">Nucleotide-binding</keyword>
<dbReference type="SMART" id="SM00065">
    <property type="entry name" value="GAF"/>
    <property type="match status" value="1"/>
</dbReference>
<dbReference type="SUPFAM" id="SSF55781">
    <property type="entry name" value="GAF domain-like"/>
    <property type="match status" value="1"/>
</dbReference>
<evidence type="ECO:0000256" key="2">
    <source>
        <dbReference type="ARBA" id="ARBA00022553"/>
    </source>
</evidence>
<keyword evidence="10" id="KW-0904">Protein phosphatase</keyword>
<dbReference type="InterPro" id="IPR000014">
    <property type="entry name" value="PAS"/>
</dbReference>